<dbReference type="InParanoid" id="I3EEW4"/>
<feature type="transmembrane region" description="Helical" evidence="2">
    <location>
        <begin position="49"/>
        <end position="65"/>
    </location>
</feature>
<gene>
    <name evidence="3" type="ORF">NEQG_01833</name>
</gene>
<feature type="transmembrane region" description="Helical" evidence="2">
    <location>
        <begin position="122"/>
        <end position="139"/>
    </location>
</feature>
<protein>
    <submittedName>
        <fullName evidence="3">Uncharacterized protein</fullName>
    </submittedName>
</protein>
<keyword evidence="2" id="KW-0812">Transmembrane</keyword>
<feature type="region of interest" description="Disordered" evidence="1">
    <location>
        <begin position="209"/>
        <end position="324"/>
    </location>
</feature>
<evidence type="ECO:0000256" key="2">
    <source>
        <dbReference type="SAM" id="Phobius"/>
    </source>
</evidence>
<keyword evidence="2" id="KW-1133">Transmembrane helix</keyword>
<dbReference type="OrthoDB" id="2189044at2759"/>
<feature type="transmembrane region" description="Helical" evidence="2">
    <location>
        <begin position="95"/>
        <end position="116"/>
    </location>
</feature>
<dbReference type="EMBL" id="GL870880">
    <property type="protein sequence ID" value="EIJ87761.1"/>
    <property type="molecule type" value="Genomic_DNA"/>
</dbReference>
<feature type="compositionally biased region" description="Basic and acidic residues" evidence="1">
    <location>
        <begin position="289"/>
        <end position="305"/>
    </location>
</feature>
<dbReference type="VEuPathDB" id="MicrosporidiaDB:NEQG_01833"/>
<reference evidence="3" key="1">
    <citation type="submission" date="2011-01" db="EMBL/GenBank/DDBJ databases">
        <title>The Genome Sequence of Nematocida parisii strain ERTm3.</title>
        <authorList>
            <consortium name="The Broad Institute Genome Sequencing Platform"/>
            <consortium name="The Broad Institute Genome Sequencing Center for Infectious Disease"/>
            <person name="Cuomo C."/>
            <person name="Troemel E."/>
            <person name="Young S.K."/>
            <person name="Zeng Q."/>
            <person name="Gargeya S."/>
            <person name="Fitzgerald M."/>
            <person name="Haas B."/>
            <person name="Abouelleil A."/>
            <person name="Alvarado L."/>
            <person name="Arachchi H.M."/>
            <person name="Berlin A."/>
            <person name="Chapman S.B."/>
            <person name="Gearin G."/>
            <person name="Goldberg J."/>
            <person name="Griggs A."/>
            <person name="Gujja S."/>
            <person name="Hansen M."/>
            <person name="Heiman D."/>
            <person name="Howarth C."/>
            <person name="Larimer J."/>
            <person name="Lui A."/>
            <person name="MacDonald P.J.P."/>
            <person name="McCowen C."/>
            <person name="Montmayeur A."/>
            <person name="Murphy C."/>
            <person name="Neiman D."/>
            <person name="Pearson M."/>
            <person name="Priest M."/>
            <person name="Roberts A."/>
            <person name="Saif S."/>
            <person name="Shea T."/>
            <person name="Sisk P."/>
            <person name="Stolte C."/>
            <person name="Sykes S."/>
            <person name="Wortman J."/>
            <person name="Nusbaum C."/>
            <person name="Birren B."/>
        </authorList>
    </citation>
    <scope>NUCLEOTIDE SEQUENCE</scope>
    <source>
        <strain evidence="3">ERTm3</strain>
    </source>
</reference>
<name>I3EEW4_NEMP3</name>
<accession>I3EEW4</accession>
<keyword evidence="2" id="KW-0472">Membrane</keyword>
<feature type="compositionally biased region" description="Basic and acidic residues" evidence="1">
    <location>
        <begin position="256"/>
        <end position="282"/>
    </location>
</feature>
<keyword evidence="4" id="KW-1185">Reference proteome</keyword>
<proteinExistence type="predicted"/>
<evidence type="ECO:0000256" key="1">
    <source>
        <dbReference type="SAM" id="MobiDB-lite"/>
    </source>
</evidence>
<organism evidence="3 4">
    <name type="scientific">Nematocida parisii (strain ERTm3)</name>
    <name type="common">Nematode killer fungus</name>
    <dbReference type="NCBI Taxonomy" id="935791"/>
    <lineage>
        <taxon>Eukaryota</taxon>
        <taxon>Fungi</taxon>
        <taxon>Fungi incertae sedis</taxon>
        <taxon>Microsporidia</taxon>
        <taxon>Nematocida</taxon>
    </lineage>
</organism>
<dbReference type="AlphaFoldDB" id="I3EEW4"/>
<dbReference type="OMA" id="GITCCFL"/>
<feature type="compositionally biased region" description="Basic and acidic residues" evidence="1">
    <location>
        <begin position="313"/>
        <end position="324"/>
    </location>
</feature>
<sequence length="324" mass="36324">MFVWAVSISESIEKYTRIIKELDEIKLIPRAGITCCFLNGRGFKGIHEVGISLLYVYILLTIQSVPLKNTAITVMLSFFFTVCMQLALQTRKNRLSLLLCSIFCVLDIFITVDMAAVQCISHVFGVQTFSLGILLVMYIDGRTRPGIKQCIVKDISVLVYFLIKKYDSRLCIYYPHSVSAIIIIWSVIEAIRTKKTPLLPGVIEDDISTESEESERTKRPRRKASLRLSEKNNELPAKSVSSKEAQKPKDKKAKTSKKESSVTEDKPKKSADKPKKSSEKSVTKSSVKKPAEKSAARPVVEETAQKTKPVRAAAKEARSKSTKK</sequence>
<dbReference type="Proteomes" id="UP000002872">
    <property type="component" value="Unassembled WGS sequence"/>
</dbReference>
<feature type="transmembrane region" description="Helical" evidence="2">
    <location>
        <begin position="170"/>
        <end position="188"/>
    </location>
</feature>
<evidence type="ECO:0000313" key="4">
    <source>
        <dbReference type="Proteomes" id="UP000002872"/>
    </source>
</evidence>
<evidence type="ECO:0000313" key="3">
    <source>
        <dbReference type="EMBL" id="EIJ87761.1"/>
    </source>
</evidence>
<feature type="transmembrane region" description="Helical" evidence="2">
    <location>
        <begin position="71"/>
        <end position="88"/>
    </location>
</feature>
<dbReference type="HOGENOM" id="CLU_906403_0_0_1"/>